<dbReference type="GO" id="GO:0006351">
    <property type="term" value="P:DNA-templated transcription"/>
    <property type="evidence" value="ECO:0007669"/>
    <property type="project" value="InterPro"/>
</dbReference>
<dbReference type="PROSITE" id="PS00061">
    <property type="entry name" value="ADH_SHORT"/>
    <property type="match status" value="1"/>
</dbReference>
<protein>
    <recommendedName>
        <fullName evidence="9">Xylanolytic transcriptional activator regulatory domain-containing protein</fullName>
    </recommendedName>
</protein>
<gene>
    <name evidence="10" type="ORF">M409DRAFT_20658</name>
</gene>
<dbReference type="SMART" id="SM00906">
    <property type="entry name" value="Fungal_trans"/>
    <property type="match status" value="1"/>
</dbReference>
<reference evidence="10" key="1">
    <citation type="journal article" date="2020" name="Stud. Mycol.">
        <title>101 Dothideomycetes genomes: a test case for predicting lifestyles and emergence of pathogens.</title>
        <authorList>
            <person name="Haridas S."/>
            <person name="Albert R."/>
            <person name="Binder M."/>
            <person name="Bloem J."/>
            <person name="Labutti K."/>
            <person name="Salamov A."/>
            <person name="Andreopoulos B."/>
            <person name="Baker S."/>
            <person name="Barry K."/>
            <person name="Bills G."/>
            <person name="Bluhm B."/>
            <person name="Cannon C."/>
            <person name="Castanera R."/>
            <person name="Culley D."/>
            <person name="Daum C."/>
            <person name="Ezra D."/>
            <person name="Gonzalez J."/>
            <person name="Henrissat B."/>
            <person name="Kuo A."/>
            <person name="Liang C."/>
            <person name="Lipzen A."/>
            <person name="Lutzoni F."/>
            <person name="Magnuson J."/>
            <person name="Mondo S."/>
            <person name="Nolan M."/>
            <person name="Ohm R."/>
            <person name="Pangilinan J."/>
            <person name="Park H.-J."/>
            <person name="Ramirez L."/>
            <person name="Alfaro M."/>
            <person name="Sun H."/>
            <person name="Tritt A."/>
            <person name="Yoshinaga Y."/>
            <person name="Zwiers L.-H."/>
            <person name="Turgeon B."/>
            <person name="Goodwin S."/>
            <person name="Spatafora J."/>
            <person name="Crous P."/>
            <person name="Grigoriev I."/>
        </authorList>
    </citation>
    <scope>NUCLEOTIDE SEQUENCE</scope>
    <source>
        <strain evidence="10">ATCC 36951</strain>
    </source>
</reference>
<dbReference type="GO" id="GO:0003677">
    <property type="term" value="F:DNA binding"/>
    <property type="evidence" value="ECO:0007669"/>
    <property type="project" value="UniProtKB-KW"/>
</dbReference>
<feature type="domain" description="Xylanolytic transcriptional activator regulatory" evidence="9">
    <location>
        <begin position="679"/>
        <end position="756"/>
    </location>
</feature>
<dbReference type="CDD" id="cd12148">
    <property type="entry name" value="fungal_TF_MHR"/>
    <property type="match status" value="1"/>
</dbReference>
<name>A0A6A6CUG6_ZASCE</name>
<dbReference type="InterPro" id="IPR020904">
    <property type="entry name" value="Sc_DH/Rdtase_CS"/>
</dbReference>
<dbReference type="SUPFAM" id="SSF51735">
    <property type="entry name" value="NAD(P)-binding Rossmann-fold domains"/>
    <property type="match status" value="1"/>
</dbReference>
<dbReference type="PANTHER" id="PTHR31313">
    <property type="entry name" value="TY1 ENHANCER ACTIVATOR"/>
    <property type="match status" value="1"/>
</dbReference>
<dbReference type="PRINTS" id="PR00081">
    <property type="entry name" value="GDHRDH"/>
</dbReference>
<dbReference type="Proteomes" id="UP000799537">
    <property type="component" value="Unassembled WGS sequence"/>
</dbReference>
<organism evidence="10 11">
    <name type="scientific">Zasmidium cellare ATCC 36951</name>
    <dbReference type="NCBI Taxonomy" id="1080233"/>
    <lineage>
        <taxon>Eukaryota</taxon>
        <taxon>Fungi</taxon>
        <taxon>Dikarya</taxon>
        <taxon>Ascomycota</taxon>
        <taxon>Pezizomycotina</taxon>
        <taxon>Dothideomycetes</taxon>
        <taxon>Dothideomycetidae</taxon>
        <taxon>Mycosphaerellales</taxon>
        <taxon>Mycosphaerellaceae</taxon>
        <taxon>Zasmidium</taxon>
    </lineage>
</organism>
<keyword evidence="7" id="KW-0539">Nucleus</keyword>
<keyword evidence="5" id="KW-0238">DNA-binding</keyword>
<dbReference type="Gene3D" id="3.40.50.720">
    <property type="entry name" value="NAD(P)-binding Rossmann-like Domain"/>
    <property type="match status" value="1"/>
</dbReference>
<dbReference type="InterPro" id="IPR002347">
    <property type="entry name" value="SDR_fam"/>
</dbReference>
<dbReference type="GeneID" id="54558759"/>
<dbReference type="PRINTS" id="PR00080">
    <property type="entry name" value="SDRFAMILY"/>
</dbReference>
<dbReference type="EMBL" id="ML993588">
    <property type="protein sequence ID" value="KAF2169439.1"/>
    <property type="molecule type" value="Genomic_DNA"/>
</dbReference>
<evidence type="ECO:0000256" key="7">
    <source>
        <dbReference type="ARBA" id="ARBA00023242"/>
    </source>
</evidence>
<dbReference type="InterPro" id="IPR007219">
    <property type="entry name" value="XnlR_reg_dom"/>
</dbReference>
<evidence type="ECO:0000313" key="11">
    <source>
        <dbReference type="Proteomes" id="UP000799537"/>
    </source>
</evidence>
<evidence type="ECO:0000256" key="4">
    <source>
        <dbReference type="ARBA" id="ARBA00023015"/>
    </source>
</evidence>
<dbReference type="OrthoDB" id="2154091at2759"/>
<keyword evidence="2" id="KW-0862">Zinc</keyword>
<keyword evidence="6" id="KW-0804">Transcription</keyword>
<dbReference type="InterPro" id="IPR051615">
    <property type="entry name" value="Transcr_Regulatory_Elem"/>
</dbReference>
<evidence type="ECO:0000256" key="6">
    <source>
        <dbReference type="ARBA" id="ARBA00023163"/>
    </source>
</evidence>
<dbReference type="FunFam" id="3.40.50.720:FF:000084">
    <property type="entry name" value="Short-chain dehydrogenase reductase"/>
    <property type="match status" value="1"/>
</dbReference>
<evidence type="ECO:0000256" key="8">
    <source>
        <dbReference type="SAM" id="MobiDB-lite"/>
    </source>
</evidence>
<dbReference type="GO" id="GO:0008270">
    <property type="term" value="F:zinc ion binding"/>
    <property type="evidence" value="ECO:0007669"/>
    <property type="project" value="InterPro"/>
</dbReference>
<evidence type="ECO:0000256" key="5">
    <source>
        <dbReference type="ARBA" id="ARBA00023125"/>
    </source>
</evidence>
<evidence type="ECO:0000259" key="9">
    <source>
        <dbReference type="SMART" id="SM00906"/>
    </source>
</evidence>
<dbReference type="AlphaFoldDB" id="A0A6A6CUG6"/>
<evidence type="ECO:0000313" key="10">
    <source>
        <dbReference type="EMBL" id="KAF2169439.1"/>
    </source>
</evidence>
<dbReference type="PANTHER" id="PTHR31313:SF77">
    <property type="entry name" value="ZN(II)2CYS6 TRANSCRIPTION FACTOR (EUROFUNG)"/>
    <property type="match status" value="1"/>
</dbReference>
<dbReference type="RefSeq" id="XP_033670328.1">
    <property type="nucleotide sequence ID" value="XM_033805487.1"/>
</dbReference>
<feature type="region of interest" description="Disordered" evidence="8">
    <location>
        <begin position="994"/>
        <end position="1015"/>
    </location>
</feature>
<evidence type="ECO:0000256" key="1">
    <source>
        <dbReference type="ARBA" id="ARBA00022723"/>
    </source>
</evidence>
<keyword evidence="1" id="KW-0479">Metal-binding</keyword>
<dbReference type="Pfam" id="PF13561">
    <property type="entry name" value="adh_short_C2"/>
    <property type="match status" value="1"/>
</dbReference>
<dbReference type="InterPro" id="IPR036291">
    <property type="entry name" value="NAD(P)-bd_dom_sf"/>
</dbReference>
<sequence>MNGTSPNGVKKSTDGFLHRTVQQLFSLEGRTIVITGGGRGIGLAFAFAVAEVGGNVAILDVSDEPHAHFHLLKERFPEQQFKIYKTDVTAYDMLQRSVDAIVSDFGRIDGLVTAAGICADEPFFERSPESVARTFNINVLGTYYAAQLCGAQMKKQAPTSFNKGGGNIVMIASIAAYVASKGQNTSDYCSSKGAVVSLCKALGVELCPYNIRVNSISPGYTETDMTLDLCNRMPHLGHIMDTEPPMRRMADRVDLKGLAVYLLSDASAYQTSEDVLVTGGIHAGRLINKLCRYEDREDGRRLSFRPALAVLHRRIQTLQGMLADNRITVPPMCEDDENVVNRIFDAVGLEKLSVPAGVAEERVSATGGIPTLPDLGEPTGGTDYSLKPSSSNTAQAEHDINNALMHGGGSLVNNEENTFTEPASFSDLSLLSWDDNLSPDWPWMGMFVPEMEFQPDSINTTLDFMADAANGAGRSRRNSQGLANGGDSDGDDEVNPELIGQIAARVGALHLARDGKLRYFGAPANTYLFNSSGPSAASSKPRSLKWEGRRLLRNADLDQSIDDDLEEHFLGLFFSWYNSCHAVVDEPMFSNARRQWKDSEENNGFYSDVLLNAMCAIGASHETRYHARLVTFPRTLAEFFAERSKILLEIELDSPCVSTVQALLLLSSYEAGVQRTARSWLYGGMAMRLCFDLGLHISTDFYAAQGVMTAEESHTRAMVFWASYALNYRSSFSLGRPFTLDASELNVSGPRPASPSSQTQWSPFPRTADIPKDGYSQARPMPNLVDAICEQRIALLDTVEPIARALYGNTTIAAKPLQELSEAATCAMFQWKDRLADDLQVSEVTPSPIVPQLLVLHIEYHYLQILVHRPWTSRRVQPLPAQGRGFRHARKTCIESACAMAQILHIFEKDWGYHRLDVETSQLLPSAALILIFASVSGRGGENRAKEILPDLTTLFRALDELSTIFPSARQHLDSLVAIQQQWRMVYNQQYGKRREDGGTSRNEPGTISKRSRLA</sequence>
<evidence type="ECO:0000256" key="2">
    <source>
        <dbReference type="ARBA" id="ARBA00022833"/>
    </source>
</evidence>
<feature type="region of interest" description="Disordered" evidence="8">
    <location>
        <begin position="471"/>
        <end position="495"/>
    </location>
</feature>
<keyword evidence="3" id="KW-0521">NADP</keyword>
<keyword evidence="11" id="KW-1185">Reference proteome</keyword>
<dbReference type="Pfam" id="PF04082">
    <property type="entry name" value="Fungal_trans"/>
    <property type="match status" value="1"/>
</dbReference>
<keyword evidence="4" id="KW-0805">Transcription regulation</keyword>
<proteinExistence type="predicted"/>
<evidence type="ECO:0000256" key="3">
    <source>
        <dbReference type="ARBA" id="ARBA00022857"/>
    </source>
</evidence>
<accession>A0A6A6CUG6</accession>